<dbReference type="EC" id="2.4.2.44" evidence="3"/>
<feature type="binding site" evidence="3">
    <location>
        <position position="184"/>
    </location>
    <ligand>
        <name>substrate</name>
    </ligand>
</feature>
<dbReference type="SUPFAM" id="SSF53167">
    <property type="entry name" value="Purine and uridine phosphorylases"/>
    <property type="match status" value="1"/>
</dbReference>
<evidence type="ECO:0000313" key="6">
    <source>
        <dbReference type="Proteomes" id="UP000053941"/>
    </source>
</evidence>
<dbReference type="InterPro" id="IPR000845">
    <property type="entry name" value="Nucleoside_phosphorylase_d"/>
</dbReference>
<feature type="site" description="Important for substrate specificity" evidence="3">
    <location>
        <position position="166"/>
    </location>
</feature>
<comment type="catalytic activity">
    <reaction evidence="3">
        <text>S-methyl-5'-thioinosine + phosphate = 5-(methylsulfanyl)-alpha-D-ribose 1-phosphate + hypoxanthine</text>
        <dbReference type="Rhea" id="RHEA:30643"/>
        <dbReference type="ChEBI" id="CHEBI:17368"/>
        <dbReference type="ChEBI" id="CHEBI:43474"/>
        <dbReference type="ChEBI" id="CHEBI:48595"/>
        <dbReference type="ChEBI" id="CHEBI:58533"/>
        <dbReference type="EC" id="2.4.2.44"/>
    </reaction>
</comment>
<proteinExistence type="inferred from homology"/>
<evidence type="ECO:0000256" key="1">
    <source>
        <dbReference type="ARBA" id="ARBA00022676"/>
    </source>
</evidence>
<evidence type="ECO:0000256" key="3">
    <source>
        <dbReference type="HAMAP-Rule" id="MF_01963"/>
    </source>
</evidence>
<dbReference type="GO" id="GO:0005829">
    <property type="term" value="C:cytosol"/>
    <property type="evidence" value="ECO:0007669"/>
    <property type="project" value="TreeGrafter"/>
</dbReference>
<feature type="domain" description="Nucleoside phosphorylase" evidence="4">
    <location>
        <begin position="4"/>
        <end position="242"/>
    </location>
</feature>
<evidence type="ECO:0000256" key="2">
    <source>
        <dbReference type="ARBA" id="ARBA00022679"/>
    </source>
</evidence>
<dbReference type="CDD" id="cd09010">
    <property type="entry name" value="MTAP_SsMTAPII_like_MTIP"/>
    <property type="match status" value="1"/>
</dbReference>
<keyword evidence="1 3" id="KW-0328">Glycosyltransferase</keyword>
<dbReference type="GO" id="GO:0006166">
    <property type="term" value="P:purine ribonucleoside salvage"/>
    <property type="evidence" value="ECO:0007669"/>
    <property type="project" value="UniProtKB-UniRule"/>
</dbReference>
<feature type="binding site" evidence="3">
    <location>
        <begin position="51"/>
        <end position="52"/>
    </location>
    <ligand>
        <name>phosphate</name>
        <dbReference type="ChEBI" id="CHEBI:43474"/>
    </ligand>
</feature>
<dbReference type="EMBL" id="LIAS01000073">
    <property type="protein sequence ID" value="KRO30693.1"/>
    <property type="molecule type" value="Genomic_DNA"/>
</dbReference>
<comment type="caution">
    <text evidence="5">The sequence shown here is derived from an EMBL/GenBank/DDBJ whole genome shotgun (WGS) entry which is preliminary data.</text>
</comment>
<dbReference type="Proteomes" id="UP000053941">
    <property type="component" value="Unassembled WGS sequence"/>
</dbReference>
<evidence type="ECO:0000259" key="4">
    <source>
        <dbReference type="Pfam" id="PF01048"/>
    </source>
</evidence>
<dbReference type="HAMAP" id="MF_01963">
    <property type="entry name" value="MTAP"/>
    <property type="match status" value="1"/>
</dbReference>
<dbReference type="Gene3D" id="3.40.50.1580">
    <property type="entry name" value="Nucleoside phosphorylase domain"/>
    <property type="match status" value="1"/>
</dbReference>
<comment type="pathway">
    <text evidence="3">Purine metabolism; purine nucleoside salvage.</text>
</comment>
<reference evidence="5 6" key="1">
    <citation type="submission" date="2015-10" db="EMBL/GenBank/DDBJ databases">
        <title>Metagenome-Assembled Genomes uncover a global brackish microbiome.</title>
        <authorList>
            <person name="Hugerth L.W."/>
            <person name="Larsson J."/>
            <person name="Alneberg J."/>
            <person name="Lindh M.V."/>
            <person name="Legrand C."/>
            <person name="Pinhassi J."/>
            <person name="Andersson A.F."/>
        </authorList>
    </citation>
    <scope>NUCLEOTIDE SEQUENCE [LARGE SCALE GENOMIC DNA]</scope>
    <source>
        <strain evidence="5">BACL2 MAG-120802-bin41</strain>
    </source>
</reference>
<feature type="site" description="Important for substrate specificity" evidence="3">
    <location>
        <position position="220"/>
    </location>
</feature>
<evidence type="ECO:0000313" key="5">
    <source>
        <dbReference type="EMBL" id="KRO30693.1"/>
    </source>
</evidence>
<accession>A0A0R2NXT8</accession>
<comment type="miscellaneous">
    <text evidence="3">Although this enzyme belongs to the family of MTA phosphorylases based on sequence homology, it has been shown that conserved amino acid substitutions in the substrate binding pocket convert the substrate specificity of this enzyme from 6-aminopurines to 6-oxopurines.</text>
</comment>
<dbReference type="PANTHER" id="PTHR42679">
    <property type="entry name" value="S-METHYL-5'-THIOADENOSINE PHOSPHORYLASE"/>
    <property type="match status" value="1"/>
</dbReference>
<name>A0A0R2NXT8_9ACTN</name>
<dbReference type="AlphaFoldDB" id="A0A0R2NXT8"/>
<dbReference type="Pfam" id="PF01048">
    <property type="entry name" value="PNP_UDP_1"/>
    <property type="match status" value="1"/>
</dbReference>
<dbReference type="PANTHER" id="PTHR42679:SF2">
    <property type="entry name" value="S-METHYL-5'-THIOADENOSINE PHOSPHORYLASE"/>
    <property type="match status" value="1"/>
</dbReference>
<dbReference type="UniPathway" id="UPA00606"/>
<sequence>MPKTIGLIAGTGFYDLPALKDGISKEIDTAYGNASVISGQLSGVNLVFLTRHGSGHSIPPHLINYRANIKAMSELGVTEIIAINVVGGINPKLSPGDLCLIDDFIDFTSGRQHTFSDGSKPGVQHVDLTRAYDAKIQSALRQSAKESGILLHENGVYAGFNGPRFETPSEIRLAALAGATVVGMTGCPEVSLARELGIAYASIALVVNPAAGLSEAEITMDEISKALEMGKSKALTVIEDALKVLASK</sequence>
<comment type="subunit">
    <text evidence="3">Homotrimer.</text>
</comment>
<comment type="function">
    <text evidence="3">Catalyzes the reversible phosphorylation of S-methyl-5'-thioinosine (MTI) to hypoxanthine and 5-methylthioribose-1-phosphate. Involved in the breakdown of S-methyl-5'-thioadenosine (MTA), a major by-product of polyamine biosynthesis. Catabolism of (MTA) occurs via deamination to MTI and phosphorolysis to hypoxanthine.</text>
</comment>
<comment type="caution">
    <text evidence="3">Lacks conserved residue(s) required for the propagation of feature annotation.</text>
</comment>
<protein>
    <recommendedName>
        <fullName evidence="3">Probable S-methyl-5'-thioinosine phosphorylase</fullName>
        <ecNumber evidence="3">2.4.2.44</ecNumber>
    </recommendedName>
    <alternativeName>
        <fullName evidence="3">5'-methylthioinosine phosphorylase</fullName>
        <shortName evidence="3">MTI phosphorylase</shortName>
        <shortName evidence="3">MTIP</shortName>
    </alternativeName>
</protein>
<organism evidence="5 6">
    <name type="scientific">Actinobacteria bacterium BACL2 MAG-120802-bin41</name>
    <dbReference type="NCBI Taxonomy" id="1655568"/>
    <lineage>
        <taxon>Bacteria</taxon>
        <taxon>Bacillati</taxon>
        <taxon>Actinomycetota</taxon>
        <taxon>Actinomycetes</taxon>
        <taxon>Actinomycetes incertae sedis</taxon>
        <taxon>ac1 cluster</taxon>
    </lineage>
</organism>
<dbReference type="GO" id="GO:0017061">
    <property type="term" value="F:S-methyl-5-thioadenosine phosphorylase activity"/>
    <property type="evidence" value="ECO:0007669"/>
    <property type="project" value="InterPro"/>
</dbReference>
<dbReference type="InterPro" id="IPR035994">
    <property type="entry name" value="Nucleoside_phosphorylase_sf"/>
</dbReference>
<dbReference type="GO" id="GO:0019509">
    <property type="term" value="P:L-methionine salvage from methylthioadenosine"/>
    <property type="evidence" value="ECO:0007669"/>
    <property type="project" value="TreeGrafter"/>
</dbReference>
<feature type="binding site" evidence="3">
    <location>
        <begin position="208"/>
        <end position="210"/>
    </location>
    <ligand>
        <name>substrate</name>
    </ligand>
</feature>
<feature type="binding site" evidence="3">
    <location>
        <position position="11"/>
    </location>
    <ligand>
        <name>phosphate</name>
        <dbReference type="ChEBI" id="CHEBI:43474"/>
    </ligand>
</feature>
<gene>
    <name evidence="5" type="ORF">ABR60_04360</name>
</gene>
<comment type="similarity">
    <text evidence="3">Belongs to the PNP/MTAP phosphorylase family. MTAP subfamily.</text>
</comment>
<dbReference type="InterPro" id="IPR010044">
    <property type="entry name" value="MTAP"/>
</dbReference>
<feature type="binding site" evidence="3">
    <location>
        <position position="185"/>
    </location>
    <ligand>
        <name>phosphate</name>
        <dbReference type="ChEBI" id="CHEBI:43474"/>
    </ligand>
</feature>
<dbReference type="NCBIfam" id="NF006599">
    <property type="entry name" value="PRK09136.1"/>
    <property type="match status" value="1"/>
</dbReference>
<keyword evidence="2 3" id="KW-0808">Transferase</keyword>
<keyword evidence="3" id="KW-0660">Purine salvage</keyword>